<dbReference type="Pfam" id="PF11161">
    <property type="entry name" value="DUF2944"/>
    <property type="match status" value="1"/>
</dbReference>
<accession>A0ABR8S8G3</accession>
<gene>
    <name evidence="1" type="ORF">H9646_04630</name>
</gene>
<reference evidence="1 2" key="1">
    <citation type="submission" date="2020-08" db="EMBL/GenBank/DDBJ databases">
        <title>A Genomic Blueprint of the Chicken Gut Microbiome.</title>
        <authorList>
            <person name="Gilroy R."/>
            <person name="Ravi A."/>
            <person name="Getino M."/>
            <person name="Pursley I."/>
            <person name="Horton D.L."/>
            <person name="Alikhan N.-F."/>
            <person name="Baker D."/>
            <person name="Gharbi K."/>
            <person name="Hall N."/>
            <person name="Watson M."/>
            <person name="Adriaenssens E.M."/>
            <person name="Foster-Nyarko E."/>
            <person name="Jarju S."/>
            <person name="Secka A."/>
            <person name="Antonio M."/>
            <person name="Oren A."/>
            <person name="Chaudhuri R."/>
            <person name="La Ragione R.M."/>
            <person name="Hildebrand F."/>
            <person name="Pallen M.J."/>
        </authorList>
    </citation>
    <scope>NUCLEOTIDE SEQUENCE [LARGE SCALE GENOMIC DNA]</scope>
    <source>
        <strain evidence="1 2">Sa2CVA6</strain>
    </source>
</reference>
<dbReference type="Proteomes" id="UP000634919">
    <property type="component" value="Unassembled WGS sequence"/>
</dbReference>
<evidence type="ECO:0000313" key="2">
    <source>
        <dbReference type="Proteomes" id="UP000634919"/>
    </source>
</evidence>
<comment type="caution">
    <text evidence="1">The sequence shown here is derived from an EMBL/GenBank/DDBJ whole genome shotgun (WGS) entry which is preliminary data.</text>
</comment>
<protein>
    <submittedName>
        <fullName evidence="1">DUF2946 family protein</fullName>
    </submittedName>
</protein>
<dbReference type="RefSeq" id="WP_191722158.1">
    <property type="nucleotide sequence ID" value="NZ_JACSQK010000002.1"/>
</dbReference>
<organism evidence="1 2">
    <name type="scientific">Comamonas avium</name>
    <dbReference type="NCBI Taxonomy" id="2762231"/>
    <lineage>
        <taxon>Bacteria</taxon>
        <taxon>Pseudomonadati</taxon>
        <taxon>Pseudomonadota</taxon>
        <taxon>Betaproteobacteria</taxon>
        <taxon>Burkholderiales</taxon>
        <taxon>Comamonadaceae</taxon>
        <taxon>Comamonas</taxon>
    </lineage>
</organism>
<evidence type="ECO:0000313" key="1">
    <source>
        <dbReference type="EMBL" id="MBD7959761.1"/>
    </source>
</evidence>
<dbReference type="EMBL" id="JACSQK010000002">
    <property type="protein sequence ID" value="MBD7959761.1"/>
    <property type="molecule type" value="Genomic_DNA"/>
</dbReference>
<keyword evidence="2" id="KW-1185">Reference proteome</keyword>
<dbReference type="InterPro" id="IPR021332">
    <property type="entry name" value="DUF2944"/>
</dbReference>
<sequence>MDDIVKQALTKWPNVPDCWGWLGLDMRGNWWLRDAQAQAQGTFAQSKGALLEHEKLKAFIGRNYEVNAQGHWFFQNGPQRVYVELENTPMVWRVHADGHVVAHTNQPAQQVQQCLVDEVGHVYLLCDGVLGIVHTQDMVHVADALESQRWTAQEVLMRSLPERFGFVRSPQALSTAAP</sequence>
<name>A0ABR8S8G3_9BURK</name>
<proteinExistence type="predicted"/>